<proteinExistence type="predicted"/>
<evidence type="ECO:0000313" key="1">
    <source>
        <dbReference type="EMBL" id="KAF8468121.1"/>
    </source>
</evidence>
<keyword evidence="2" id="KW-1185">Reference proteome</keyword>
<protein>
    <recommendedName>
        <fullName evidence="3">Coenzyme Q-binding protein COQ10 START domain-containing protein</fullName>
    </recommendedName>
</protein>
<dbReference type="CDD" id="cd07822">
    <property type="entry name" value="SRPBCC_4"/>
    <property type="match status" value="1"/>
</dbReference>
<reference evidence="1" key="2">
    <citation type="journal article" date="2020" name="Nat. Commun.">
        <title>Large-scale genome sequencing of mycorrhizal fungi provides insights into the early evolution of symbiotic traits.</title>
        <authorList>
            <person name="Miyauchi S."/>
            <person name="Kiss E."/>
            <person name="Kuo A."/>
            <person name="Drula E."/>
            <person name="Kohler A."/>
            <person name="Sanchez-Garcia M."/>
            <person name="Morin E."/>
            <person name="Andreopoulos B."/>
            <person name="Barry K.W."/>
            <person name="Bonito G."/>
            <person name="Buee M."/>
            <person name="Carver A."/>
            <person name="Chen C."/>
            <person name="Cichocki N."/>
            <person name="Clum A."/>
            <person name="Culley D."/>
            <person name="Crous P.W."/>
            <person name="Fauchery L."/>
            <person name="Girlanda M."/>
            <person name="Hayes R.D."/>
            <person name="Keri Z."/>
            <person name="LaButti K."/>
            <person name="Lipzen A."/>
            <person name="Lombard V."/>
            <person name="Magnuson J."/>
            <person name="Maillard F."/>
            <person name="Murat C."/>
            <person name="Nolan M."/>
            <person name="Ohm R.A."/>
            <person name="Pangilinan J."/>
            <person name="Pereira M.F."/>
            <person name="Perotto S."/>
            <person name="Peter M."/>
            <person name="Pfister S."/>
            <person name="Riley R."/>
            <person name="Sitrit Y."/>
            <person name="Stielow J.B."/>
            <person name="Szollosi G."/>
            <person name="Zifcakova L."/>
            <person name="Stursova M."/>
            <person name="Spatafora J.W."/>
            <person name="Tedersoo L."/>
            <person name="Vaario L.M."/>
            <person name="Yamada A."/>
            <person name="Yan M."/>
            <person name="Wang P."/>
            <person name="Xu J."/>
            <person name="Bruns T."/>
            <person name="Baldrian P."/>
            <person name="Vilgalys R."/>
            <person name="Dunand C."/>
            <person name="Henrissat B."/>
            <person name="Grigoriev I.V."/>
            <person name="Hibbett D."/>
            <person name="Nagy L.G."/>
            <person name="Martin F.M."/>
        </authorList>
    </citation>
    <scope>NUCLEOTIDE SEQUENCE</scope>
    <source>
        <strain evidence="1">Prilba</strain>
    </source>
</reference>
<dbReference type="PANTHER" id="PTHR36166">
    <property type="entry name" value="CHROMOSOME 9, WHOLE GENOME SHOTGUN SEQUENCE"/>
    <property type="match status" value="1"/>
</dbReference>
<reference evidence="1" key="1">
    <citation type="submission" date="2019-10" db="EMBL/GenBank/DDBJ databases">
        <authorList>
            <consortium name="DOE Joint Genome Institute"/>
            <person name="Kuo A."/>
            <person name="Miyauchi S."/>
            <person name="Kiss E."/>
            <person name="Drula E."/>
            <person name="Kohler A."/>
            <person name="Sanchez-Garcia M."/>
            <person name="Andreopoulos B."/>
            <person name="Barry K.W."/>
            <person name="Bonito G."/>
            <person name="Buee M."/>
            <person name="Carver A."/>
            <person name="Chen C."/>
            <person name="Cichocki N."/>
            <person name="Clum A."/>
            <person name="Culley D."/>
            <person name="Crous P.W."/>
            <person name="Fauchery L."/>
            <person name="Girlanda M."/>
            <person name="Hayes R."/>
            <person name="Keri Z."/>
            <person name="LaButti K."/>
            <person name="Lipzen A."/>
            <person name="Lombard V."/>
            <person name="Magnuson J."/>
            <person name="Maillard F."/>
            <person name="Morin E."/>
            <person name="Murat C."/>
            <person name="Nolan M."/>
            <person name="Ohm R."/>
            <person name="Pangilinan J."/>
            <person name="Pereira M."/>
            <person name="Perotto S."/>
            <person name="Peter M."/>
            <person name="Riley R."/>
            <person name="Sitrit Y."/>
            <person name="Stielow B."/>
            <person name="Szollosi G."/>
            <person name="Zifcakova L."/>
            <person name="Stursova M."/>
            <person name="Spatafora J.W."/>
            <person name="Tedersoo L."/>
            <person name="Vaario L.-M."/>
            <person name="Yamada A."/>
            <person name="Yan M."/>
            <person name="Wang P."/>
            <person name="Xu J."/>
            <person name="Bruns T."/>
            <person name="Baldrian P."/>
            <person name="Vilgalys R."/>
            <person name="Henrissat B."/>
            <person name="Grigoriev I.V."/>
            <person name="Hibbett D."/>
            <person name="Nagy L.G."/>
            <person name="Martin F.M."/>
        </authorList>
    </citation>
    <scope>NUCLEOTIDE SEQUENCE</scope>
    <source>
        <strain evidence="1">Prilba</strain>
    </source>
</reference>
<name>A0A9P5MQS4_9AGAM</name>
<organism evidence="1 2">
    <name type="scientific">Russula ochroleuca</name>
    <dbReference type="NCBI Taxonomy" id="152965"/>
    <lineage>
        <taxon>Eukaryota</taxon>
        <taxon>Fungi</taxon>
        <taxon>Dikarya</taxon>
        <taxon>Basidiomycota</taxon>
        <taxon>Agaricomycotina</taxon>
        <taxon>Agaricomycetes</taxon>
        <taxon>Russulales</taxon>
        <taxon>Russulaceae</taxon>
        <taxon>Russula</taxon>
    </lineage>
</organism>
<dbReference type="PANTHER" id="PTHR36166:SF1">
    <property type="entry name" value="SRPBCC DOMAIN-CONTAINING PROTEIN"/>
    <property type="match status" value="1"/>
</dbReference>
<dbReference type="SUPFAM" id="SSF55961">
    <property type="entry name" value="Bet v1-like"/>
    <property type="match status" value="1"/>
</dbReference>
<dbReference type="Gene3D" id="3.30.530.20">
    <property type="match status" value="1"/>
</dbReference>
<comment type="caution">
    <text evidence="1">The sequence shown here is derived from an EMBL/GenBank/DDBJ whole genome shotgun (WGS) entry which is preliminary data.</text>
</comment>
<dbReference type="Pfam" id="PF10604">
    <property type="entry name" value="Polyketide_cyc2"/>
    <property type="match status" value="1"/>
</dbReference>
<accession>A0A9P5MQS4</accession>
<evidence type="ECO:0000313" key="2">
    <source>
        <dbReference type="Proteomes" id="UP000759537"/>
    </source>
</evidence>
<gene>
    <name evidence="1" type="ORF">DFH94DRAFT_777227</name>
</gene>
<dbReference type="InterPro" id="IPR019587">
    <property type="entry name" value="Polyketide_cyclase/dehydratase"/>
</dbReference>
<dbReference type="OrthoDB" id="509124at2759"/>
<dbReference type="EMBL" id="WHVB01000033">
    <property type="protein sequence ID" value="KAF8468121.1"/>
    <property type="molecule type" value="Genomic_DNA"/>
</dbReference>
<dbReference type="AlphaFoldDB" id="A0A9P5MQS4"/>
<dbReference type="InterPro" id="IPR023393">
    <property type="entry name" value="START-like_dom_sf"/>
</dbReference>
<evidence type="ECO:0008006" key="3">
    <source>
        <dbReference type="Google" id="ProtNLM"/>
    </source>
</evidence>
<sequence>MTEYDLPHPELTTSSVFTIRSSISIDAPKERVWDVLLDFASYKEWNPYIRTQEIVSDLDKTPLLSQTAAPGRRIRLRLHVPPTMNDASTKGSTAEEILTHVDGVSFRLAWRFATPARWLINAERWQILRNGGPGDQRTVYETWEYLGGLLAYVIRFFMRTKLQDSFDAMSHALKERAERVD</sequence>
<dbReference type="Proteomes" id="UP000759537">
    <property type="component" value="Unassembled WGS sequence"/>
</dbReference>